<feature type="transmembrane region" description="Helical" evidence="5">
    <location>
        <begin position="372"/>
        <end position="399"/>
    </location>
</feature>
<sequence length="503" mass="52237">MPSTTVPQSRMSTALARDRIGWKTIGLTVISAVAPLTVAAGIITLAFGVTGKAGIAIGLIVIGLLLMVFSDGFLGVAGRIRNAGAAYSFAAQALSKPVAVGVALMALLAYGFFATGGYGGLGGTAAPVLSEWFGFNVPWVAVALVAWAFVAFLGMIDFSASQKVLAVLVGLETLLVVVFDAALVSSPGFEWSFEPLALSSLWGENFGIIAVIAFTCFAGLELTASFAEEARDAARAVRLATFSALGVAVLLYAFTAVAIFSAASSVAGSDVYQRALEEGPLMFFGLAAEQLGPWAVNAGFLLFGTSVLAANIAFHSLLARYGYALGRESVLPQVFGRTVGGAPRNSSILQSAIGLVTILVFAVGGWDPMTEYFFVFGTSGGLGVALLITIMTLSVIGFFQRHPSGEPLWRRVLLPVVALVFLLIITYLMITNLPGLYGTDGWTGPSVLVPAAYAALFVIGVVWGLVLRKRRPDVYRGIGLGTASAVPAAPGGTQSQTRVGAGR</sequence>
<organism evidence="6 7">
    <name type="scientific">Actinoplanes sandaracinus</name>
    <dbReference type="NCBI Taxonomy" id="3045177"/>
    <lineage>
        <taxon>Bacteria</taxon>
        <taxon>Bacillati</taxon>
        <taxon>Actinomycetota</taxon>
        <taxon>Actinomycetes</taxon>
        <taxon>Micromonosporales</taxon>
        <taxon>Micromonosporaceae</taxon>
        <taxon>Actinoplanes</taxon>
    </lineage>
</organism>
<name>A0ABT6WY08_9ACTN</name>
<feature type="transmembrane region" description="Helical" evidence="5">
    <location>
        <begin position="206"/>
        <end position="227"/>
    </location>
</feature>
<feature type="transmembrane region" description="Helical" evidence="5">
    <location>
        <begin position="165"/>
        <end position="186"/>
    </location>
</feature>
<evidence type="ECO:0000256" key="5">
    <source>
        <dbReference type="SAM" id="Phobius"/>
    </source>
</evidence>
<dbReference type="Gene3D" id="1.20.1740.10">
    <property type="entry name" value="Amino acid/polyamine transporter I"/>
    <property type="match status" value="1"/>
</dbReference>
<gene>
    <name evidence="6" type="ORF">QLQ12_39085</name>
</gene>
<dbReference type="InterPro" id="IPR050367">
    <property type="entry name" value="APC_superfamily"/>
</dbReference>
<dbReference type="Proteomes" id="UP001241758">
    <property type="component" value="Unassembled WGS sequence"/>
</dbReference>
<protein>
    <submittedName>
        <fullName evidence="6">APC family permease</fullName>
    </submittedName>
</protein>
<feature type="transmembrane region" description="Helical" evidence="5">
    <location>
        <begin position="20"/>
        <end position="47"/>
    </location>
</feature>
<keyword evidence="2 5" id="KW-0812">Transmembrane</keyword>
<feature type="transmembrane region" description="Helical" evidence="5">
    <location>
        <begin position="98"/>
        <end position="121"/>
    </location>
</feature>
<comment type="subcellular location">
    <subcellularLocation>
        <location evidence="1">Membrane</location>
        <topology evidence="1">Multi-pass membrane protein</topology>
    </subcellularLocation>
</comment>
<evidence type="ECO:0000256" key="2">
    <source>
        <dbReference type="ARBA" id="ARBA00022692"/>
    </source>
</evidence>
<accession>A0ABT6WY08</accession>
<feature type="transmembrane region" description="Helical" evidence="5">
    <location>
        <begin position="347"/>
        <end position="366"/>
    </location>
</feature>
<evidence type="ECO:0000313" key="7">
    <source>
        <dbReference type="Proteomes" id="UP001241758"/>
    </source>
</evidence>
<evidence type="ECO:0000313" key="6">
    <source>
        <dbReference type="EMBL" id="MDI6104613.1"/>
    </source>
</evidence>
<comment type="caution">
    <text evidence="6">The sequence shown here is derived from an EMBL/GenBank/DDBJ whole genome shotgun (WGS) entry which is preliminary data.</text>
</comment>
<dbReference type="EMBL" id="JASCTH010000035">
    <property type="protein sequence ID" value="MDI6104613.1"/>
    <property type="molecule type" value="Genomic_DNA"/>
</dbReference>
<feature type="transmembrane region" description="Helical" evidence="5">
    <location>
        <begin position="239"/>
        <end position="263"/>
    </location>
</feature>
<dbReference type="PIRSF" id="PIRSF006060">
    <property type="entry name" value="AA_transporter"/>
    <property type="match status" value="1"/>
</dbReference>
<feature type="transmembrane region" description="Helical" evidence="5">
    <location>
        <begin position="133"/>
        <end position="153"/>
    </location>
</feature>
<reference evidence="6 7" key="1">
    <citation type="submission" date="2023-05" db="EMBL/GenBank/DDBJ databases">
        <title>Actinoplanes sp. NEAU-A12 genome sequencing.</title>
        <authorList>
            <person name="Wang Z.-S."/>
        </authorList>
    </citation>
    <scope>NUCLEOTIDE SEQUENCE [LARGE SCALE GENOMIC DNA]</scope>
    <source>
        <strain evidence="6 7">NEAU-A12</strain>
    </source>
</reference>
<evidence type="ECO:0000256" key="4">
    <source>
        <dbReference type="ARBA" id="ARBA00023136"/>
    </source>
</evidence>
<feature type="transmembrane region" description="Helical" evidence="5">
    <location>
        <begin position="450"/>
        <end position="467"/>
    </location>
</feature>
<dbReference type="PANTHER" id="PTHR42770">
    <property type="entry name" value="AMINO ACID TRANSPORTER-RELATED"/>
    <property type="match status" value="1"/>
</dbReference>
<keyword evidence="7" id="KW-1185">Reference proteome</keyword>
<feature type="transmembrane region" description="Helical" evidence="5">
    <location>
        <begin position="294"/>
        <end position="318"/>
    </location>
</feature>
<evidence type="ECO:0000256" key="3">
    <source>
        <dbReference type="ARBA" id="ARBA00022989"/>
    </source>
</evidence>
<evidence type="ECO:0000256" key="1">
    <source>
        <dbReference type="ARBA" id="ARBA00004141"/>
    </source>
</evidence>
<dbReference type="PANTHER" id="PTHR42770:SF16">
    <property type="entry name" value="AMINO ACID PERMEASE"/>
    <property type="match status" value="1"/>
</dbReference>
<keyword evidence="3 5" id="KW-1133">Transmembrane helix</keyword>
<feature type="transmembrane region" description="Helical" evidence="5">
    <location>
        <begin position="411"/>
        <end position="430"/>
    </location>
</feature>
<proteinExistence type="predicted"/>
<keyword evidence="4 5" id="KW-0472">Membrane</keyword>
<feature type="transmembrane region" description="Helical" evidence="5">
    <location>
        <begin position="53"/>
        <end position="77"/>
    </location>
</feature>